<dbReference type="Proteomes" id="UP000324800">
    <property type="component" value="Unassembled WGS sequence"/>
</dbReference>
<dbReference type="EMBL" id="SNRW01008323">
    <property type="protein sequence ID" value="KAA6379702.1"/>
    <property type="molecule type" value="Genomic_DNA"/>
</dbReference>
<name>A0A5J4VBB2_9EUKA</name>
<reference evidence="1 2" key="1">
    <citation type="submission" date="2019-03" db="EMBL/GenBank/DDBJ databases">
        <title>Single cell metagenomics reveals metabolic interactions within the superorganism composed of flagellate Streblomastix strix and complex community of Bacteroidetes bacteria on its surface.</title>
        <authorList>
            <person name="Treitli S.C."/>
            <person name="Kolisko M."/>
            <person name="Husnik F."/>
            <person name="Keeling P."/>
            <person name="Hampl V."/>
        </authorList>
    </citation>
    <scope>NUCLEOTIDE SEQUENCE [LARGE SCALE GENOMIC DNA]</scope>
    <source>
        <strain evidence="1">ST1C</strain>
    </source>
</reference>
<dbReference type="AlphaFoldDB" id="A0A5J4VBB2"/>
<organism evidence="1 2">
    <name type="scientific">Streblomastix strix</name>
    <dbReference type="NCBI Taxonomy" id="222440"/>
    <lineage>
        <taxon>Eukaryota</taxon>
        <taxon>Metamonada</taxon>
        <taxon>Preaxostyla</taxon>
        <taxon>Oxymonadida</taxon>
        <taxon>Streblomastigidae</taxon>
        <taxon>Streblomastix</taxon>
    </lineage>
</organism>
<proteinExistence type="predicted"/>
<evidence type="ECO:0000313" key="2">
    <source>
        <dbReference type="Proteomes" id="UP000324800"/>
    </source>
</evidence>
<sequence>MAWIETEAYPNITLKSRAESRLINQQLKFDFVYQLFTDAFRIETYDSGRGYYEFLNYYYYSQITDKFYSRNLLVLPISVQKKTGAQIVYLSDSNDCRVAINVNKFKRQHNLMN</sequence>
<comment type="caution">
    <text evidence="1">The sequence shown here is derived from an EMBL/GenBank/DDBJ whole genome shotgun (WGS) entry which is preliminary data.</text>
</comment>
<protein>
    <submittedName>
        <fullName evidence="1">Uncharacterized protein</fullName>
    </submittedName>
</protein>
<accession>A0A5J4VBB2</accession>
<gene>
    <name evidence="1" type="ORF">EZS28_024769</name>
</gene>
<evidence type="ECO:0000313" key="1">
    <source>
        <dbReference type="EMBL" id="KAA6379702.1"/>
    </source>
</evidence>